<gene>
    <name evidence="3" type="ORF">CYMTET_43300</name>
</gene>
<feature type="compositionally biased region" description="Pro residues" evidence="1">
    <location>
        <begin position="137"/>
        <end position="174"/>
    </location>
</feature>
<sequence>MPQQPPPPQQLPSAPPAAPAFNVVDRSQYEQMTRAAVERTMEKYRTDLLRVLENMNGRLVGLEKSCEQLALSVGELHTETTTQRENTDERLKALDLVSKEVARKVNILKDKMEVAETQKELEKASLETDTSTESQPPALPAPTSAPVPAEPSPQLSLPPPPQQAYAAPPAPVPTSAPSYSPVPAAAPAPSLLSNLHPQQHYAPPQYSGGPPPQPPPDMHYGPPPGAVPYTPSSGSYGRPPPPPPPSSQPSYSYGKYEQVVQEVSNMGFNREQVRSICNRLEQSGQAVDTNTVLDQMTR</sequence>
<feature type="region of interest" description="Disordered" evidence="1">
    <location>
        <begin position="1"/>
        <end position="22"/>
    </location>
</feature>
<dbReference type="Proteomes" id="UP001190700">
    <property type="component" value="Unassembled WGS sequence"/>
</dbReference>
<dbReference type="Pfam" id="PF07223">
    <property type="entry name" value="DUF1421"/>
    <property type="match status" value="1"/>
</dbReference>
<protein>
    <recommendedName>
        <fullName evidence="2">DUF1421 domain-containing protein</fullName>
    </recommendedName>
</protein>
<feature type="compositionally biased region" description="Pro residues" evidence="1">
    <location>
        <begin position="209"/>
        <end position="226"/>
    </location>
</feature>
<evidence type="ECO:0000313" key="4">
    <source>
        <dbReference type="Proteomes" id="UP001190700"/>
    </source>
</evidence>
<accession>A0AAE0C3K0</accession>
<feature type="compositionally biased region" description="Pro residues" evidence="1">
    <location>
        <begin position="1"/>
        <end position="18"/>
    </location>
</feature>
<dbReference type="AlphaFoldDB" id="A0AAE0C3K0"/>
<organism evidence="3 4">
    <name type="scientific">Cymbomonas tetramitiformis</name>
    <dbReference type="NCBI Taxonomy" id="36881"/>
    <lineage>
        <taxon>Eukaryota</taxon>
        <taxon>Viridiplantae</taxon>
        <taxon>Chlorophyta</taxon>
        <taxon>Pyramimonadophyceae</taxon>
        <taxon>Pyramimonadales</taxon>
        <taxon>Pyramimonadaceae</taxon>
        <taxon>Cymbomonas</taxon>
    </lineage>
</organism>
<name>A0AAE0C3K0_9CHLO</name>
<comment type="caution">
    <text evidence="3">The sequence shown here is derived from an EMBL/GenBank/DDBJ whole genome shotgun (WGS) entry which is preliminary data.</text>
</comment>
<proteinExistence type="predicted"/>
<feature type="region of interest" description="Disordered" evidence="1">
    <location>
        <begin position="118"/>
        <end position="255"/>
    </location>
</feature>
<evidence type="ECO:0000313" key="3">
    <source>
        <dbReference type="EMBL" id="KAK3247199.1"/>
    </source>
</evidence>
<dbReference type="PANTHER" id="PTHR31805:SF14">
    <property type="entry name" value="RECEPTOR-LIKE KINASE, PUTATIVE (DUF1421)-RELATED"/>
    <property type="match status" value="1"/>
</dbReference>
<dbReference type="EMBL" id="LGRX02029142">
    <property type="protein sequence ID" value="KAK3247199.1"/>
    <property type="molecule type" value="Genomic_DNA"/>
</dbReference>
<feature type="compositionally biased region" description="Pro residues" evidence="1">
    <location>
        <begin position="238"/>
        <end position="247"/>
    </location>
</feature>
<feature type="domain" description="DUF1421" evidence="2">
    <location>
        <begin position="256"/>
        <end position="295"/>
    </location>
</feature>
<evidence type="ECO:0000256" key="1">
    <source>
        <dbReference type="SAM" id="MobiDB-lite"/>
    </source>
</evidence>
<dbReference type="PANTHER" id="PTHR31805">
    <property type="entry name" value="RECEPTOR-LIKE KINASE, PUTATIVE (DUF1421)-RELATED"/>
    <property type="match status" value="1"/>
</dbReference>
<evidence type="ECO:0000259" key="2">
    <source>
        <dbReference type="Pfam" id="PF07223"/>
    </source>
</evidence>
<feature type="compositionally biased region" description="Low complexity" evidence="1">
    <location>
        <begin position="228"/>
        <end position="237"/>
    </location>
</feature>
<feature type="compositionally biased region" description="Low complexity" evidence="1">
    <location>
        <begin position="175"/>
        <end position="193"/>
    </location>
</feature>
<dbReference type="InterPro" id="IPR010820">
    <property type="entry name" value="DUF1421"/>
</dbReference>
<keyword evidence="4" id="KW-1185">Reference proteome</keyword>
<reference evidence="3 4" key="1">
    <citation type="journal article" date="2015" name="Genome Biol. Evol.">
        <title>Comparative Genomics of a Bacterivorous Green Alga Reveals Evolutionary Causalities and Consequences of Phago-Mixotrophic Mode of Nutrition.</title>
        <authorList>
            <person name="Burns J.A."/>
            <person name="Paasch A."/>
            <person name="Narechania A."/>
            <person name="Kim E."/>
        </authorList>
    </citation>
    <scope>NUCLEOTIDE SEQUENCE [LARGE SCALE GENOMIC DNA]</scope>
    <source>
        <strain evidence="3 4">PLY_AMNH</strain>
    </source>
</reference>